<proteinExistence type="predicted"/>
<evidence type="ECO:0000313" key="3">
    <source>
        <dbReference type="Proteomes" id="UP000050360"/>
    </source>
</evidence>
<sequence length="208" mass="24289">MMSLLVFLVLLFGLFGVISSQYIIQYREAYALWIKEIVYSDPENNSDTDKKALCSKVESYSREICELTDMILLIFILISATFLIIVYTIEKNMPLINPNTIDYNILIASRVLTFMLFSSLILILYFLKINIIFPSGKTSAIDEKLFSVWYKYKCYRNKQKEFLDKLEPRRLYEILAEKIENGELKDASQDDILLIEPLFRSKKISSNP</sequence>
<keyword evidence="1" id="KW-0812">Transmembrane</keyword>
<accession>A0A0P8CJE3</accession>
<keyword evidence="1" id="KW-0472">Membrane</keyword>
<reference evidence="2 3" key="1">
    <citation type="submission" date="2015-09" db="EMBL/GenBank/DDBJ databases">
        <title>A metagenomics-based metabolic model of nitrate-dependent anaerobic oxidation of methane by Methanoperedens-like archaea.</title>
        <authorList>
            <person name="Arshad A."/>
            <person name="Speth D.R."/>
            <person name="De Graaf R.M."/>
            <person name="Op Den Camp H.J."/>
            <person name="Jetten M.S."/>
            <person name="Welte C.U."/>
        </authorList>
    </citation>
    <scope>NUCLEOTIDE SEQUENCE [LARGE SCALE GENOMIC DNA]</scope>
</reference>
<name>A0A0P8CJE3_9EURY</name>
<dbReference type="Proteomes" id="UP000050360">
    <property type="component" value="Unassembled WGS sequence"/>
</dbReference>
<dbReference type="EMBL" id="LKCM01000186">
    <property type="protein sequence ID" value="KPQ43036.1"/>
    <property type="molecule type" value="Genomic_DNA"/>
</dbReference>
<feature type="transmembrane region" description="Helical" evidence="1">
    <location>
        <begin position="101"/>
        <end position="127"/>
    </location>
</feature>
<keyword evidence="1" id="KW-1133">Transmembrane helix</keyword>
<evidence type="ECO:0000313" key="2">
    <source>
        <dbReference type="EMBL" id="KPQ43036.1"/>
    </source>
</evidence>
<dbReference type="AlphaFoldDB" id="A0A0P8CJE3"/>
<evidence type="ECO:0000256" key="1">
    <source>
        <dbReference type="SAM" id="Phobius"/>
    </source>
</evidence>
<organism evidence="2 3">
    <name type="scientific">Candidatus Methanoperedens nitratireducens</name>
    <dbReference type="NCBI Taxonomy" id="1392998"/>
    <lineage>
        <taxon>Archaea</taxon>
        <taxon>Methanobacteriati</taxon>
        <taxon>Methanobacteriota</taxon>
        <taxon>Stenosarchaea group</taxon>
        <taxon>Methanomicrobia</taxon>
        <taxon>Methanosarcinales</taxon>
        <taxon>ANME-2 cluster</taxon>
        <taxon>Candidatus Methanoperedentaceae</taxon>
        <taxon>Candidatus Methanoperedens</taxon>
    </lineage>
</organism>
<gene>
    <name evidence="2" type="ORF">MPEBLZ_02420</name>
</gene>
<comment type="caution">
    <text evidence="2">The sequence shown here is derived from an EMBL/GenBank/DDBJ whole genome shotgun (WGS) entry which is preliminary data.</text>
</comment>
<feature type="transmembrane region" description="Helical" evidence="1">
    <location>
        <begin position="70"/>
        <end position="89"/>
    </location>
</feature>
<protein>
    <submittedName>
        <fullName evidence="2">Uncharacterized protein</fullName>
    </submittedName>
</protein>